<dbReference type="InParanoid" id="A0A0C2STJ7"/>
<evidence type="ECO:0000256" key="3">
    <source>
        <dbReference type="ARBA" id="ARBA00022989"/>
    </source>
</evidence>
<feature type="transmembrane region" description="Helical" evidence="5">
    <location>
        <begin position="155"/>
        <end position="175"/>
    </location>
</feature>
<comment type="subcellular location">
    <subcellularLocation>
        <location evidence="5">Endoplasmic reticulum membrane</location>
        <topology evidence="5">Multi-pass membrane protein</topology>
    </subcellularLocation>
    <subcellularLocation>
        <location evidence="1">Membrane</location>
        <topology evidence="1">Multi-pass membrane protein</topology>
    </subcellularLocation>
</comment>
<dbReference type="HOGENOM" id="CLU_065200_6_0_1"/>
<dbReference type="STRING" id="946122.A0A0C2STJ7"/>
<keyword evidence="5" id="KW-0489">Methyltransferase</keyword>
<keyword evidence="5" id="KW-0949">S-adenosyl-L-methionine</keyword>
<keyword evidence="3 5" id="KW-1133">Transmembrane helix</keyword>
<evidence type="ECO:0000313" key="7">
    <source>
        <dbReference type="Proteomes" id="UP000054549"/>
    </source>
</evidence>
<dbReference type="InterPro" id="IPR007269">
    <property type="entry name" value="ICMT_MeTrfase"/>
</dbReference>
<comment type="caution">
    <text evidence="5">Lacks conserved residue(s) required for the propagation of feature annotation.</text>
</comment>
<dbReference type="Gene3D" id="1.20.120.1630">
    <property type="match status" value="1"/>
</dbReference>
<comment type="similarity">
    <text evidence="5">Belongs to the class VI-like SAM-binding methyltransferase superfamily. Isoprenylcysteine carboxyl methyltransferase family.</text>
</comment>
<dbReference type="GO" id="GO:0032259">
    <property type="term" value="P:methylation"/>
    <property type="evidence" value="ECO:0007669"/>
    <property type="project" value="UniProtKB-KW"/>
</dbReference>
<evidence type="ECO:0000256" key="5">
    <source>
        <dbReference type="RuleBase" id="RU362022"/>
    </source>
</evidence>
<dbReference type="AlphaFoldDB" id="A0A0C2STJ7"/>
<dbReference type="PANTHER" id="PTHR12714:SF9">
    <property type="entry name" value="PROTEIN-S-ISOPRENYLCYSTEINE O-METHYLTRANSFERASE"/>
    <property type="match status" value="1"/>
</dbReference>
<organism evidence="6 7">
    <name type="scientific">Amanita muscaria (strain Koide BX008)</name>
    <dbReference type="NCBI Taxonomy" id="946122"/>
    <lineage>
        <taxon>Eukaryota</taxon>
        <taxon>Fungi</taxon>
        <taxon>Dikarya</taxon>
        <taxon>Basidiomycota</taxon>
        <taxon>Agaricomycotina</taxon>
        <taxon>Agaricomycetes</taxon>
        <taxon>Agaricomycetidae</taxon>
        <taxon>Agaricales</taxon>
        <taxon>Pluteineae</taxon>
        <taxon>Amanitaceae</taxon>
        <taxon>Amanita</taxon>
    </lineage>
</organism>
<dbReference type="EC" id="2.1.1.100" evidence="5"/>
<evidence type="ECO:0000313" key="6">
    <source>
        <dbReference type="EMBL" id="KIL66700.1"/>
    </source>
</evidence>
<keyword evidence="7" id="KW-1185">Reference proteome</keyword>
<feature type="transmembrane region" description="Helical" evidence="5">
    <location>
        <begin position="181"/>
        <end position="206"/>
    </location>
</feature>
<evidence type="ECO:0000256" key="2">
    <source>
        <dbReference type="ARBA" id="ARBA00022692"/>
    </source>
</evidence>
<keyword evidence="4 5" id="KW-0472">Membrane</keyword>
<evidence type="ECO:0000256" key="4">
    <source>
        <dbReference type="ARBA" id="ARBA00023136"/>
    </source>
</evidence>
<name>A0A0C2STJ7_AMAMK</name>
<dbReference type="EMBL" id="KN818235">
    <property type="protein sequence ID" value="KIL66700.1"/>
    <property type="molecule type" value="Genomic_DNA"/>
</dbReference>
<keyword evidence="2 5" id="KW-0812">Transmembrane</keyword>
<proteinExistence type="inferred from homology"/>
<keyword evidence="5" id="KW-0256">Endoplasmic reticulum</keyword>
<reference evidence="6 7" key="1">
    <citation type="submission" date="2014-04" db="EMBL/GenBank/DDBJ databases">
        <title>Evolutionary Origins and Diversification of the Mycorrhizal Mutualists.</title>
        <authorList>
            <consortium name="DOE Joint Genome Institute"/>
            <consortium name="Mycorrhizal Genomics Consortium"/>
            <person name="Kohler A."/>
            <person name="Kuo A."/>
            <person name="Nagy L.G."/>
            <person name="Floudas D."/>
            <person name="Copeland A."/>
            <person name="Barry K.W."/>
            <person name="Cichocki N."/>
            <person name="Veneault-Fourrey C."/>
            <person name="LaButti K."/>
            <person name="Lindquist E.A."/>
            <person name="Lipzen A."/>
            <person name="Lundell T."/>
            <person name="Morin E."/>
            <person name="Murat C."/>
            <person name="Riley R."/>
            <person name="Ohm R."/>
            <person name="Sun H."/>
            <person name="Tunlid A."/>
            <person name="Henrissat B."/>
            <person name="Grigoriev I.V."/>
            <person name="Hibbett D.S."/>
            <person name="Martin F."/>
        </authorList>
    </citation>
    <scope>NUCLEOTIDE SEQUENCE [LARGE SCALE GENOMIC DNA]</scope>
    <source>
        <strain evidence="6 7">Koide BX008</strain>
    </source>
</reference>
<sequence length="240" mass="26542">MDHKSLAKIPFILLATAGLHASNSPPNSRASVGDGAIITSSWERVIRSATSIVYVYKFCLWIAAFAESAVIIATAFPSLPMSETILKYMLFGGNGSHVRLTETSIIALFLSLLGARIRTGCFRELGQNFTFEMAIRKEHELVTTGLYGIVRHPSYTGYVMTTIAVTLLHGARGSWVRESGLLSMVVGKVIIGFLSLITWVVCGALLRRMEEEDGELRKRFGLQWDHWASHVPYRLIPGLI</sequence>
<evidence type="ECO:0000256" key="1">
    <source>
        <dbReference type="ARBA" id="ARBA00004141"/>
    </source>
</evidence>
<dbReference type="OrthoDB" id="422086at2759"/>
<keyword evidence="5" id="KW-0808">Transferase</keyword>
<comment type="catalytic activity">
    <reaction evidence="5">
        <text>[protein]-C-terminal S-[(2E,6E)-farnesyl]-L-cysteine + S-adenosyl-L-methionine = [protein]-C-terminal S-[(2E,6E)-farnesyl]-L-cysteine methyl ester + S-adenosyl-L-homocysteine</text>
        <dbReference type="Rhea" id="RHEA:21672"/>
        <dbReference type="Rhea" id="RHEA-COMP:12125"/>
        <dbReference type="Rhea" id="RHEA-COMP:12126"/>
        <dbReference type="ChEBI" id="CHEBI:57856"/>
        <dbReference type="ChEBI" id="CHEBI:59789"/>
        <dbReference type="ChEBI" id="CHEBI:90510"/>
        <dbReference type="ChEBI" id="CHEBI:90511"/>
        <dbReference type="EC" id="2.1.1.100"/>
    </reaction>
</comment>
<accession>A0A0C2STJ7</accession>
<feature type="transmembrane region" description="Helical" evidence="5">
    <location>
        <begin position="54"/>
        <end position="79"/>
    </location>
</feature>
<dbReference type="Pfam" id="PF04140">
    <property type="entry name" value="ICMT"/>
    <property type="match status" value="1"/>
</dbReference>
<dbReference type="PANTHER" id="PTHR12714">
    <property type="entry name" value="PROTEIN-S ISOPRENYLCYSTEINE O-METHYLTRANSFERASE"/>
    <property type="match status" value="1"/>
</dbReference>
<dbReference type="GO" id="GO:0005789">
    <property type="term" value="C:endoplasmic reticulum membrane"/>
    <property type="evidence" value="ECO:0007669"/>
    <property type="project" value="UniProtKB-SubCell"/>
</dbReference>
<dbReference type="Proteomes" id="UP000054549">
    <property type="component" value="Unassembled WGS sequence"/>
</dbReference>
<protein>
    <recommendedName>
        <fullName evidence="5">Protein-S-isoprenylcysteine O-methyltransferase</fullName>
        <ecNumber evidence="5">2.1.1.100</ecNumber>
    </recommendedName>
</protein>
<dbReference type="GO" id="GO:0004671">
    <property type="term" value="F:protein C-terminal S-isoprenylcysteine carboxyl O-methyltransferase activity"/>
    <property type="evidence" value="ECO:0007669"/>
    <property type="project" value="UniProtKB-EC"/>
</dbReference>
<gene>
    <name evidence="6" type="ORF">M378DRAFT_10048</name>
</gene>